<dbReference type="VEuPathDB" id="PiroplasmaDB:BEWA_010700"/>
<dbReference type="OrthoDB" id="416496at2759"/>
<evidence type="ECO:0000313" key="4">
    <source>
        <dbReference type="EMBL" id="AFZ81653.1"/>
    </source>
</evidence>
<dbReference type="SUPFAM" id="SSF53335">
    <property type="entry name" value="S-adenosyl-L-methionine-dependent methyltransferases"/>
    <property type="match status" value="2"/>
</dbReference>
<dbReference type="RefSeq" id="XP_004831319.1">
    <property type="nucleotide sequence ID" value="XM_004831262.1"/>
</dbReference>
<organism evidence="4 5">
    <name type="scientific">Theileria equi strain WA</name>
    <dbReference type="NCBI Taxonomy" id="1537102"/>
    <lineage>
        <taxon>Eukaryota</taxon>
        <taxon>Sar</taxon>
        <taxon>Alveolata</taxon>
        <taxon>Apicomplexa</taxon>
        <taxon>Aconoidasida</taxon>
        <taxon>Piroplasmida</taxon>
        <taxon>Theileriidae</taxon>
        <taxon>Theileria</taxon>
    </lineage>
</organism>
<dbReference type="CDD" id="cd11715">
    <property type="entry name" value="THUMP_AdoMetMT"/>
    <property type="match status" value="1"/>
</dbReference>
<gene>
    <name evidence="4" type="ORF">BEWA_010700</name>
</gene>
<keyword evidence="1" id="KW-0489">Methyltransferase</keyword>
<evidence type="ECO:0000256" key="1">
    <source>
        <dbReference type="ARBA" id="ARBA00022603"/>
    </source>
</evidence>
<sequence length="487" mass="55824">MSKHWTKPYNIWLRCIRGSENCLLYELQSFGISNNLLIKDRGGITFLNGTIHQLYFLSYFSRISTGIFIEAAKFQIVDKDSFRKGCNDVNWLEFINTNNTYSINCKVSGSNQFINSRKYGSQLIKDCINDYFRDCLNKLPPKLDLKKPEIKFELHISDSFGAKLFVDAVGTSLSARSYRYKTKISDIDPTLVCSLLFDVGYFSFSETPFLIEEYSKICTTYYNTLSEDIASLLDNRSFQPPDSKHENKTIVDLFSGSGTFLIESALYFAKIPPGSHIKSFSFQRFPIFDEMAFCLLKEYSTYKKIKQGSPEWEILKGNFIGIEKDWEKLENLLHSAKNAGIIELLTLNQANYLKDGLADCISNKFIPKKWEYMILQLPKMFDIEALKSKTLNQQVPNMVALNPDGNVTLRQGMKPANKNNTSPERYYKLLKNLSKIKNKFFASTVKMVLVMPSVMNRSVVEDALGNKLYGGKKIFNRGVDSVSYYTK</sequence>
<dbReference type="GeneID" id="15806291"/>
<evidence type="ECO:0000256" key="2">
    <source>
        <dbReference type="PROSITE-ProRule" id="PRU00529"/>
    </source>
</evidence>
<keyword evidence="1" id="KW-0808">Transferase</keyword>
<dbReference type="eggNOG" id="ENOG502SCFS">
    <property type="taxonomic scope" value="Eukaryota"/>
</dbReference>
<dbReference type="GO" id="GO:0070043">
    <property type="term" value="F:rRNA (guanine-N7-)-methyltransferase activity"/>
    <property type="evidence" value="ECO:0007669"/>
    <property type="project" value="TreeGrafter"/>
</dbReference>
<proteinExistence type="predicted"/>
<dbReference type="EMBL" id="CP001670">
    <property type="protein sequence ID" value="AFZ81653.1"/>
    <property type="molecule type" value="Genomic_DNA"/>
</dbReference>
<reference evidence="4 5" key="1">
    <citation type="journal article" date="2012" name="BMC Genomics">
        <title>Comparative genomic analysis and phylogenetic position of Theileria equi.</title>
        <authorList>
            <person name="Kappmeyer L.S."/>
            <person name="Thiagarajan M."/>
            <person name="Herndon D.R."/>
            <person name="Ramsay J.D."/>
            <person name="Caler E."/>
            <person name="Djikeng A."/>
            <person name="Gillespie J.J."/>
            <person name="Lau A.O."/>
            <person name="Roalson E.H."/>
            <person name="Silva J.C."/>
            <person name="Silva M.G."/>
            <person name="Suarez C.E."/>
            <person name="Ueti M.W."/>
            <person name="Nene V.M."/>
            <person name="Mealey R.H."/>
            <person name="Knowles D.P."/>
            <person name="Brayton K.A."/>
        </authorList>
    </citation>
    <scope>NUCLEOTIDE SEQUENCE [LARGE SCALE GENOMIC DNA]</scope>
    <source>
        <strain evidence="4 5">WA</strain>
    </source>
</reference>
<keyword evidence="2" id="KW-0694">RNA-binding</keyword>
<dbReference type="GO" id="GO:0043527">
    <property type="term" value="C:tRNA methyltransferase complex"/>
    <property type="evidence" value="ECO:0007669"/>
    <property type="project" value="UniProtKB-ARBA"/>
</dbReference>
<feature type="domain" description="THUMP" evidence="3">
    <location>
        <begin position="53"/>
        <end position="168"/>
    </location>
</feature>
<dbReference type="Pfam" id="PF01170">
    <property type="entry name" value="UPF0020"/>
    <property type="match status" value="1"/>
</dbReference>
<dbReference type="InterPro" id="IPR029063">
    <property type="entry name" value="SAM-dependent_MTases_sf"/>
</dbReference>
<dbReference type="KEGG" id="beq:BEWA_010700"/>
<dbReference type="Proteomes" id="UP000031512">
    <property type="component" value="Chromosome 3"/>
</dbReference>
<dbReference type="InterPro" id="IPR004114">
    <property type="entry name" value="THUMP_dom"/>
</dbReference>
<name>L0B2D1_THEEQ</name>
<dbReference type="PANTHER" id="PTHR47313:SF1">
    <property type="entry name" value="RIBOSOMAL RNA LARGE SUBUNIT METHYLTRANSFERASE K_L"/>
    <property type="match status" value="1"/>
</dbReference>
<dbReference type="GO" id="GO:0003723">
    <property type="term" value="F:RNA binding"/>
    <property type="evidence" value="ECO:0007669"/>
    <property type="project" value="UniProtKB-UniRule"/>
</dbReference>
<evidence type="ECO:0000313" key="5">
    <source>
        <dbReference type="Proteomes" id="UP000031512"/>
    </source>
</evidence>
<dbReference type="PROSITE" id="PS51165">
    <property type="entry name" value="THUMP"/>
    <property type="match status" value="1"/>
</dbReference>
<keyword evidence="5" id="KW-1185">Reference proteome</keyword>
<dbReference type="InterPro" id="IPR000241">
    <property type="entry name" value="RlmKL-like_Mtase"/>
</dbReference>
<dbReference type="GO" id="GO:0008990">
    <property type="term" value="F:rRNA (guanine-N2-)-methyltransferase activity"/>
    <property type="evidence" value="ECO:0007669"/>
    <property type="project" value="TreeGrafter"/>
</dbReference>
<dbReference type="Gene3D" id="3.30.2130.30">
    <property type="match status" value="1"/>
</dbReference>
<dbReference type="Pfam" id="PF02926">
    <property type="entry name" value="THUMP"/>
    <property type="match status" value="1"/>
</dbReference>
<dbReference type="PANTHER" id="PTHR47313">
    <property type="entry name" value="RIBOSOMAL RNA LARGE SUBUNIT METHYLTRANSFERASE K/L"/>
    <property type="match status" value="1"/>
</dbReference>
<protein>
    <recommendedName>
        <fullName evidence="3">THUMP domain-containing protein</fullName>
    </recommendedName>
</protein>
<evidence type="ECO:0000259" key="3">
    <source>
        <dbReference type="PROSITE" id="PS51165"/>
    </source>
</evidence>
<accession>L0B2D1</accession>
<dbReference type="Gene3D" id="3.40.50.150">
    <property type="entry name" value="Vaccinia Virus protein VP39"/>
    <property type="match status" value="1"/>
</dbReference>
<dbReference type="AlphaFoldDB" id="L0B2D1"/>